<feature type="binding site" evidence="8">
    <location>
        <begin position="10"/>
        <end position="18"/>
    </location>
    <ligand>
        <name>ATP</name>
        <dbReference type="ChEBI" id="CHEBI:30616"/>
    </ligand>
</feature>
<evidence type="ECO:0000256" key="3">
    <source>
        <dbReference type="ARBA" id="ARBA00022741"/>
    </source>
</evidence>
<feature type="domain" description="Cytidylate kinase" evidence="9">
    <location>
        <begin position="6"/>
        <end position="220"/>
    </location>
</feature>
<dbReference type="Gene3D" id="3.40.50.300">
    <property type="entry name" value="P-loop containing nucleotide triphosphate hydrolases"/>
    <property type="match status" value="1"/>
</dbReference>
<dbReference type="PANTHER" id="PTHR21299:SF2">
    <property type="entry name" value="CYTIDYLATE KINASE"/>
    <property type="match status" value="1"/>
</dbReference>
<dbReference type="AlphaFoldDB" id="A0A346B0M4"/>
<sequence>MERLTVAIDGPAGAGKSSAARLVAKRLGYLYIDTGAMYRAFTWAMLQEKIDIGDAEAVRALTERIDIRLEPLEDKCRVFVGEREVTDAIRTQDISSRVSSVSALAVVREKLVQLQRNMAEGGGVILDGRDIGTVVLPKADLKIFLTASVESRARRRYLEVQAKGGTETLEDIAASIASRDDMDSHRAVSPLRQADDAILLDNSELNLEETADAITDLIQQRCR</sequence>
<dbReference type="Proteomes" id="UP000254337">
    <property type="component" value="Chromosome"/>
</dbReference>
<keyword evidence="5 8" id="KW-0067">ATP-binding</keyword>
<dbReference type="EMBL" id="CP029462">
    <property type="protein sequence ID" value="AXL21667.1"/>
    <property type="molecule type" value="Genomic_DNA"/>
</dbReference>
<dbReference type="GO" id="GO:0036431">
    <property type="term" value="F:dCMP kinase activity"/>
    <property type="evidence" value="ECO:0007669"/>
    <property type="project" value="InterPro"/>
</dbReference>
<dbReference type="RefSeq" id="WP_087477674.1">
    <property type="nucleotide sequence ID" value="NZ_CALYAU010000004.1"/>
</dbReference>
<reference evidence="10 11" key="1">
    <citation type="submission" date="2018-05" db="EMBL/GenBank/DDBJ databases">
        <title>Complete genome sequence of Megasphaera sp. AJH120T, isolated from the ceca of a chicken.</title>
        <authorList>
            <person name="Maki J."/>
            <person name="Looft T."/>
        </authorList>
    </citation>
    <scope>NUCLEOTIDE SEQUENCE [LARGE SCALE GENOMIC DNA]</scope>
    <source>
        <strain evidence="10 11">AJH120</strain>
    </source>
</reference>
<evidence type="ECO:0000256" key="5">
    <source>
        <dbReference type="ARBA" id="ARBA00022840"/>
    </source>
</evidence>
<comment type="catalytic activity">
    <reaction evidence="6 8">
        <text>dCMP + ATP = dCDP + ADP</text>
        <dbReference type="Rhea" id="RHEA:25094"/>
        <dbReference type="ChEBI" id="CHEBI:30616"/>
        <dbReference type="ChEBI" id="CHEBI:57566"/>
        <dbReference type="ChEBI" id="CHEBI:58593"/>
        <dbReference type="ChEBI" id="CHEBI:456216"/>
        <dbReference type="EC" id="2.7.4.25"/>
    </reaction>
</comment>
<dbReference type="InterPro" id="IPR003136">
    <property type="entry name" value="Cytidylate_kin"/>
</dbReference>
<dbReference type="OrthoDB" id="9807434at2"/>
<gene>
    <name evidence="8" type="primary">cmk</name>
    <name evidence="10" type="ORF">DKB62_08870</name>
</gene>
<dbReference type="InterPro" id="IPR027417">
    <property type="entry name" value="P-loop_NTPase"/>
</dbReference>
<dbReference type="Pfam" id="PF02224">
    <property type="entry name" value="Cytidylate_kin"/>
    <property type="match status" value="1"/>
</dbReference>
<keyword evidence="4 8" id="KW-0418">Kinase</keyword>
<evidence type="ECO:0000256" key="1">
    <source>
        <dbReference type="ARBA" id="ARBA00009427"/>
    </source>
</evidence>
<evidence type="ECO:0000256" key="6">
    <source>
        <dbReference type="ARBA" id="ARBA00047615"/>
    </source>
</evidence>
<dbReference type="GO" id="GO:0005524">
    <property type="term" value="F:ATP binding"/>
    <property type="evidence" value="ECO:0007669"/>
    <property type="project" value="UniProtKB-UniRule"/>
</dbReference>
<evidence type="ECO:0000256" key="2">
    <source>
        <dbReference type="ARBA" id="ARBA00022679"/>
    </source>
</evidence>
<keyword evidence="8" id="KW-0963">Cytoplasm</keyword>
<evidence type="ECO:0000256" key="7">
    <source>
        <dbReference type="ARBA" id="ARBA00048478"/>
    </source>
</evidence>
<dbReference type="GO" id="GO:0006220">
    <property type="term" value="P:pyrimidine nucleotide metabolic process"/>
    <property type="evidence" value="ECO:0007669"/>
    <property type="project" value="UniProtKB-UniRule"/>
</dbReference>
<keyword evidence="3 8" id="KW-0547">Nucleotide-binding</keyword>
<evidence type="ECO:0000256" key="4">
    <source>
        <dbReference type="ARBA" id="ARBA00022777"/>
    </source>
</evidence>
<protein>
    <recommendedName>
        <fullName evidence="8">Cytidylate kinase</fullName>
        <shortName evidence="8">CK</shortName>
        <ecNumber evidence="8">2.7.4.25</ecNumber>
    </recommendedName>
    <alternativeName>
        <fullName evidence="8">Cytidine monophosphate kinase</fullName>
        <shortName evidence="8">CMP kinase</shortName>
    </alternativeName>
</protein>
<organism evidence="10 11">
    <name type="scientific">Megasphaera stantonii</name>
    <dbReference type="NCBI Taxonomy" id="2144175"/>
    <lineage>
        <taxon>Bacteria</taxon>
        <taxon>Bacillati</taxon>
        <taxon>Bacillota</taxon>
        <taxon>Negativicutes</taxon>
        <taxon>Veillonellales</taxon>
        <taxon>Veillonellaceae</taxon>
        <taxon>Megasphaera</taxon>
    </lineage>
</organism>
<dbReference type="KEGG" id="meg:DKB62_08870"/>
<dbReference type="NCBIfam" id="TIGR00017">
    <property type="entry name" value="cmk"/>
    <property type="match status" value="1"/>
</dbReference>
<dbReference type="HAMAP" id="MF_00238">
    <property type="entry name" value="Cytidyl_kinase_type1"/>
    <property type="match status" value="1"/>
</dbReference>
<accession>A0A346B0M4</accession>
<proteinExistence type="inferred from homology"/>
<keyword evidence="11" id="KW-1185">Reference proteome</keyword>
<dbReference type="CDD" id="cd02020">
    <property type="entry name" value="CMPK"/>
    <property type="match status" value="1"/>
</dbReference>
<dbReference type="EC" id="2.7.4.25" evidence="8"/>
<dbReference type="InterPro" id="IPR011994">
    <property type="entry name" value="Cytidylate_kinase_dom"/>
</dbReference>
<dbReference type="GO" id="GO:0005829">
    <property type="term" value="C:cytosol"/>
    <property type="evidence" value="ECO:0007669"/>
    <property type="project" value="TreeGrafter"/>
</dbReference>
<name>A0A346B0M4_9FIRM</name>
<comment type="similarity">
    <text evidence="1 8">Belongs to the cytidylate kinase family. Type 1 subfamily.</text>
</comment>
<evidence type="ECO:0000313" key="11">
    <source>
        <dbReference type="Proteomes" id="UP000254337"/>
    </source>
</evidence>
<evidence type="ECO:0000259" key="9">
    <source>
        <dbReference type="Pfam" id="PF02224"/>
    </source>
</evidence>
<dbReference type="SUPFAM" id="SSF52540">
    <property type="entry name" value="P-loop containing nucleoside triphosphate hydrolases"/>
    <property type="match status" value="1"/>
</dbReference>
<comment type="catalytic activity">
    <reaction evidence="7 8">
        <text>CMP + ATP = CDP + ADP</text>
        <dbReference type="Rhea" id="RHEA:11600"/>
        <dbReference type="ChEBI" id="CHEBI:30616"/>
        <dbReference type="ChEBI" id="CHEBI:58069"/>
        <dbReference type="ChEBI" id="CHEBI:60377"/>
        <dbReference type="ChEBI" id="CHEBI:456216"/>
        <dbReference type="EC" id="2.7.4.25"/>
    </reaction>
</comment>
<evidence type="ECO:0000313" key="10">
    <source>
        <dbReference type="EMBL" id="AXL21667.1"/>
    </source>
</evidence>
<keyword evidence="2 8" id="KW-0808">Transferase</keyword>
<evidence type="ECO:0000256" key="8">
    <source>
        <dbReference type="HAMAP-Rule" id="MF_00238"/>
    </source>
</evidence>
<dbReference type="PANTHER" id="PTHR21299">
    <property type="entry name" value="CYTIDYLATE KINASE/PANTOATE-BETA-ALANINE LIGASE"/>
    <property type="match status" value="1"/>
</dbReference>
<dbReference type="GO" id="GO:0015949">
    <property type="term" value="P:nucleobase-containing small molecule interconversion"/>
    <property type="evidence" value="ECO:0007669"/>
    <property type="project" value="TreeGrafter"/>
</dbReference>
<dbReference type="GO" id="GO:0036430">
    <property type="term" value="F:CMP kinase activity"/>
    <property type="evidence" value="ECO:0007669"/>
    <property type="project" value="RHEA"/>
</dbReference>
<comment type="subcellular location">
    <subcellularLocation>
        <location evidence="8">Cytoplasm</location>
    </subcellularLocation>
</comment>